<organism evidence="1 2">
    <name type="scientific">Tuber magnatum</name>
    <name type="common">white Piedmont truffle</name>
    <dbReference type="NCBI Taxonomy" id="42249"/>
    <lineage>
        <taxon>Eukaryota</taxon>
        <taxon>Fungi</taxon>
        <taxon>Dikarya</taxon>
        <taxon>Ascomycota</taxon>
        <taxon>Pezizomycotina</taxon>
        <taxon>Pezizomycetes</taxon>
        <taxon>Pezizales</taxon>
        <taxon>Tuberaceae</taxon>
        <taxon>Tuber</taxon>
    </lineage>
</organism>
<name>A0A317SYB0_9PEZI</name>
<gene>
    <name evidence="1" type="ORF">C7212DRAFT_183323</name>
</gene>
<protein>
    <submittedName>
        <fullName evidence="1">Uncharacterized protein</fullName>
    </submittedName>
</protein>
<keyword evidence="2" id="KW-1185">Reference proteome</keyword>
<sequence>MNVHMSSMHISMEHGFGNTINPWSFHRFGGNLKCSLSPVVSYFQVAVLFTNIYSCLYRNKTCEHMYYDPPPLSSNILLNIL</sequence>
<evidence type="ECO:0000313" key="2">
    <source>
        <dbReference type="Proteomes" id="UP000246991"/>
    </source>
</evidence>
<dbReference type="Proteomes" id="UP000246991">
    <property type="component" value="Unassembled WGS sequence"/>
</dbReference>
<dbReference type="AlphaFoldDB" id="A0A317SYB0"/>
<reference evidence="1 2" key="1">
    <citation type="submission" date="2018-03" db="EMBL/GenBank/DDBJ databases">
        <title>Genomes of Pezizomycetes fungi and the evolution of truffles.</title>
        <authorList>
            <person name="Murat C."/>
            <person name="Payen T."/>
            <person name="Noel B."/>
            <person name="Kuo A."/>
            <person name="Martin F.M."/>
        </authorList>
    </citation>
    <scope>NUCLEOTIDE SEQUENCE [LARGE SCALE GENOMIC DNA]</scope>
    <source>
        <strain evidence="1">091103-1</strain>
    </source>
</reference>
<dbReference type="EMBL" id="PYWC01000017">
    <property type="protein sequence ID" value="PWW78181.1"/>
    <property type="molecule type" value="Genomic_DNA"/>
</dbReference>
<dbReference type="STRING" id="42249.A0A317SYB0"/>
<evidence type="ECO:0000313" key="1">
    <source>
        <dbReference type="EMBL" id="PWW78181.1"/>
    </source>
</evidence>
<accession>A0A317SYB0</accession>
<proteinExistence type="predicted"/>
<dbReference type="OrthoDB" id="5289248at2759"/>
<comment type="caution">
    <text evidence="1">The sequence shown here is derived from an EMBL/GenBank/DDBJ whole genome shotgun (WGS) entry which is preliminary data.</text>
</comment>